<dbReference type="Proteomes" id="UP000318055">
    <property type="component" value="Chromosome"/>
</dbReference>
<keyword evidence="2" id="KW-1185">Reference proteome</keyword>
<protein>
    <submittedName>
        <fullName evidence="1">Uncharacterized protein</fullName>
    </submittedName>
</protein>
<dbReference type="OrthoDB" id="7363783at2"/>
<evidence type="ECO:0000313" key="1">
    <source>
        <dbReference type="EMBL" id="QDX25171.1"/>
    </source>
</evidence>
<dbReference type="EMBL" id="CP042239">
    <property type="protein sequence ID" value="QDX25171.1"/>
    <property type="molecule type" value="Genomic_DNA"/>
</dbReference>
<evidence type="ECO:0000313" key="2">
    <source>
        <dbReference type="Proteomes" id="UP000318055"/>
    </source>
</evidence>
<dbReference type="AlphaFoldDB" id="A0A518RCR1"/>
<reference evidence="1 2" key="1">
    <citation type="submission" date="2019-07" db="EMBL/GenBank/DDBJ databases">
        <title>Sphingomonas alkalisoli sp. nov., isolated from rhizosphere soil of Suaedae salsa.</title>
        <authorList>
            <person name="Zhang H."/>
            <person name="Xu L."/>
            <person name="Zhang J.-X."/>
            <person name="Sun J.-Q."/>
        </authorList>
    </citation>
    <scope>NUCLEOTIDE SEQUENCE [LARGE SCALE GENOMIC DNA]</scope>
    <source>
        <strain evidence="1 2">XS-10</strain>
    </source>
</reference>
<accession>A0A518RCR1</accession>
<name>A0A518RCR1_9SPHN</name>
<organism evidence="1 2">
    <name type="scientific">Sphingomonas suaedae</name>
    <dbReference type="NCBI Taxonomy" id="2599297"/>
    <lineage>
        <taxon>Bacteria</taxon>
        <taxon>Pseudomonadati</taxon>
        <taxon>Pseudomonadota</taxon>
        <taxon>Alphaproteobacteria</taxon>
        <taxon>Sphingomonadales</taxon>
        <taxon>Sphingomonadaceae</taxon>
        <taxon>Sphingomonas</taxon>
    </lineage>
</organism>
<dbReference type="RefSeq" id="WP_145844999.1">
    <property type="nucleotide sequence ID" value="NZ_CP042239.1"/>
</dbReference>
<proteinExistence type="predicted"/>
<dbReference type="Pfam" id="PF22284">
    <property type="entry name" value="DUF6961"/>
    <property type="match status" value="1"/>
</dbReference>
<sequence length="65" mass="7425">MIDDREIWACANLLLKQHGDQAWFVAAQRADELLARGEMRGHSVYLRIIDRIRQLETQAPAGAVH</sequence>
<dbReference type="InterPro" id="IPR054234">
    <property type="entry name" value="DUF6961"/>
</dbReference>
<gene>
    <name evidence="1" type="ORF">FPZ54_03435</name>
</gene>
<dbReference type="KEGG" id="ssua:FPZ54_03435"/>